<dbReference type="AlphaFoldDB" id="A0AAI9ZLD0"/>
<accession>A0AAI9ZLD0</accession>
<dbReference type="GeneID" id="85475744"/>
<keyword evidence="2" id="KW-1185">Reference proteome</keyword>
<evidence type="ECO:0000313" key="2">
    <source>
        <dbReference type="Proteomes" id="UP001243989"/>
    </source>
</evidence>
<gene>
    <name evidence="1" type="ORF">BDP81DRAFT_433688</name>
</gene>
<name>A0AAI9ZLD0_9PEZI</name>
<proteinExistence type="predicted"/>
<comment type="caution">
    <text evidence="1">The sequence shown here is derived from an EMBL/GenBank/DDBJ whole genome shotgun (WGS) entry which is preliminary data.</text>
</comment>
<sequence>MRACARYPDSRLWSEVISSLGGRWWVRFPASPQGSKGASSSPETEVSCLCGNDNVKRTGSDKA</sequence>
<dbReference type="Proteomes" id="UP001243989">
    <property type="component" value="Unassembled WGS sequence"/>
</dbReference>
<evidence type="ECO:0000313" key="1">
    <source>
        <dbReference type="EMBL" id="KAK1634107.1"/>
    </source>
</evidence>
<dbReference type="EMBL" id="JAHMHQ010000016">
    <property type="protein sequence ID" value="KAK1634107.1"/>
    <property type="molecule type" value="Genomic_DNA"/>
</dbReference>
<dbReference type="RefSeq" id="XP_060442714.1">
    <property type="nucleotide sequence ID" value="XM_060590882.1"/>
</dbReference>
<reference evidence="1" key="1">
    <citation type="submission" date="2021-06" db="EMBL/GenBank/DDBJ databases">
        <title>Comparative genomics, transcriptomics and evolutionary studies reveal genomic signatures of adaptation to plant cell wall in hemibiotrophic fungi.</title>
        <authorList>
            <consortium name="DOE Joint Genome Institute"/>
            <person name="Baroncelli R."/>
            <person name="Diaz J.F."/>
            <person name="Benocci T."/>
            <person name="Peng M."/>
            <person name="Battaglia E."/>
            <person name="Haridas S."/>
            <person name="Andreopoulos W."/>
            <person name="Labutti K."/>
            <person name="Pangilinan J."/>
            <person name="Floch G.L."/>
            <person name="Makela M.R."/>
            <person name="Henrissat B."/>
            <person name="Grigoriev I.V."/>
            <person name="Crouch J.A."/>
            <person name="De Vries R.P."/>
            <person name="Sukno S.A."/>
            <person name="Thon M.R."/>
        </authorList>
    </citation>
    <scope>NUCLEOTIDE SEQUENCE</scope>
    <source>
        <strain evidence="1">CBS 102054</strain>
    </source>
</reference>
<protein>
    <submittedName>
        <fullName evidence="1">Uncharacterized protein</fullName>
    </submittedName>
</protein>
<organism evidence="1 2">
    <name type="scientific">Colletotrichum phormii</name>
    <dbReference type="NCBI Taxonomy" id="359342"/>
    <lineage>
        <taxon>Eukaryota</taxon>
        <taxon>Fungi</taxon>
        <taxon>Dikarya</taxon>
        <taxon>Ascomycota</taxon>
        <taxon>Pezizomycotina</taxon>
        <taxon>Sordariomycetes</taxon>
        <taxon>Hypocreomycetidae</taxon>
        <taxon>Glomerellales</taxon>
        <taxon>Glomerellaceae</taxon>
        <taxon>Colletotrichum</taxon>
        <taxon>Colletotrichum acutatum species complex</taxon>
    </lineage>
</organism>